<feature type="compositionally biased region" description="Basic and acidic residues" evidence="7">
    <location>
        <begin position="170"/>
        <end position="182"/>
    </location>
</feature>
<feature type="compositionally biased region" description="Low complexity" evidence="7">
    <location>
        <begin position="191"/>
        <end position="202"/>
    </location>
</feature>
<dbReference type="InterPro" id="IPR051788">
    <property type="entry name" value="MFS_Transporter"/>
</dbReference>
<evidence type="ECO:0000256" key="4">
    <source>
        <dbReference type="ARBA" id="ARBA00022692"/>
    </source>
</evidence>
<evidence type="ECO:0000313" key="9">
    <source>
        <dbReference type="EMBL" id="KDQ58493.1"/>
    </source>
</evidence>
<dbReference type="STRING" id="933084.A0A067PUK2"/>
<reference evidence="10" key="1">
    <citation type="journal article" date="2014" name="Proc. Natl. Acad. Sci. U.S.A.">
        <title>Extensive sampling of basidiomycete genomes demonstrates inadequacy of the white-rot/brown-rot paradigm for wood decay fungi.</title>
        <authorList>
            <person name="Riley R."/>
            <person name="Salamov A.A."/>
            <person name="Brown D.W."/>
            <person name="Nagy L.G."/>
            <person name="Floudas D."/>
            <person name="Held B.W."/>
            <person name="Levasseur A."/>
            <person name="Lombard V."/>
            <person name="Morin E."/>
            <person name="Otillar R."/>
            <person name="Lindquist E.A."/>
            <person name="Sun H."/>
            <person name="LaButti K.M."/>
            <person name="Schmutz J."/>
            <person name="Jabbour D."/>
            <person name="Luo H."/>
            <person name="Baker S.E."/>
            <person name="Pisabarro A.G."/>
            <person name="Walton J.D."/>
            <person name="Blanchette R.A."/>
            <person name="Henrissat B."/>
            <person name="Martin F."/>
            <person name="Cullen D."/>
            <person name="Hibbett D.S."/>
            <person name="Grigoriev I.V."/>
        </authorList>
    </citation>
    <scope>NUCLEOTIDE SEQUENCE [LARGE SCALE GENOMIC DNA]</scope>
    <source>
        <strain evidence="10">MUCL 33604</strain>
    </source>
</reference>
<evidence type="ECO:0000256" key="3">
    <source>
        <dbReference type="ARBA" id="ARBA00022448"/>
    </source>
</evidence>
<feature type="transmembrane region" description="Helical" evidence="8">
    <location>
        <begin position="538"/>
        <end position="555"/>
    </location>
</feature>
<name>A0A067PUK2_9AGAM</name>
<feature type="transmembrane region" description="Helical" evidence="8">
    <location>
        <begin position="601"/>
        <end position="620"/>
    </location>
</feature>
<comment type="similarity">
    <text evidence="2">Belongs to the major facilitator superfamily.</text>
</comment>
<dbReference type="PANTHER" id="PTHR23514:SF3">
    <property type="entry name" value="BYPASS OF STOP CODON PROTEIN 6"/>
    <property type="match status" value="1"/>
</dbReference>
<proteinExistence type="inferred from homology"/>
<keyword evidence="4 8" id="KW-0812">Transmembrane</keyword>
<dbReference type="InParanoid" id="A0A067PUK2"/>
<keyword evidence="5 8" id="KW-1133">Transmembrane helix</keyword>
<evidence type="ECO:0000256" key="5">
    <source>
        <dbReference type="ARBA" id="ARBA00022989"/>
    </source>
</evidence>
<dbReference type="HOGENOM" id="CLU_438761_0_0_1"/>
<evidence type="ECO:0000256" key="8">
    <source>
        <dbReference type="SAM" id="Phobius"/>
    </source>
</evidence>
<evidence type="ECO:0000256" key="1">
    <source>
        <dbReference type="ARBA" id="ARBA00004127"/>
    </source>
</evidence>
<dbReference type="OrthoDB" id="413079at2759"/>
<gene>
    <name evidence="9" type="ORF">JAAARDRAFT_193056</name>
</gene>
<dbReference type="Proteomes" id="UP000027265">
    <property type="component" value="Unassembled WGS sequence"/>
</dbReference>
<feature type="transmembrane region" description="Helical" evidence="8">
    <location>
        <begin position="515"/>
        <end position="532"/>
    </location>
</feature>
<feature type="transmembrane region" description="Helical" evidence="8">
    <location>
        <begin position="435"/>
        <end position="455"/>
    </location>
</feature>
<dbReference type="PANTHER" id="PTHR23514">
    <property type="entry name" value="BYPASS OF STOP CODON PROTEIN 6"/>
    <property type="match status" value="1"/>
</dbReference>
<dbReference type="GO" id="GO:0012505">
    <property type="term" value="C:endomembrane system"/>
    <property type="evidence" value="ECO:0007669"/>
    <property type="project" value="UniProtKB-SubCell"/>
</dbReference>
<sequence length="623" mass="67281">MSTKPTPPSAPTKSSAIQQSTDILVCLIEHEKPKVVTKARRDFAELDRRFAAFRNGSEFLQTTLKKQVQEREEKLSKKREEFDQFAVSPTSGISLASTSSTTVCPKALEGIPSDVLTADKDTIEDWQHKYAVLKEERDSIKETLETQVVQLNQLSALKDELNKLKGPRPSQHDRTKERDSATVKKIKLVVPPSTASTSSSPPKATPSPPRRPLTSSINPNPKRPHLSNAPPTLNTNLPSSSPSHLSPTSPMYGLILPVSSSFSSPSGLALTGPSSIIPTSAQTITEQNKLSCVPPFTRKTPLPQVSLCQIVAHAMLAPAGPFPLMVVDCGIAGLGISLQNAQACGFVASLKEHASTKMCILHACYGNFHSLVLRSLSAEVRKGSALGIAISDTAFLTAVFRFRTQDEVMAKVGHRPGEVGTGGGSKYRLLMGQKALHLLVSFALIYVGVEVTIGGSCRSIPADSPQSQVYSAWLDRDFHRAGAAWRAVIWVCIIWVFGVRWIALIWLNRNVGEHFFYAIVAMALKITVWLVPDQIQNAVAISSVGLLLGPMYPILANHATKILPAWLLTSSMGWIVGFGQAGSALFPFTTGILAAKYGIGSLQPLAVVMMAIMVAVWTIVPNG</sequence>
<comment type="subcellular location">
    <subcellularLocation>
        <location evidence="1">Endomembrane system</location>
        <topology evidence="1">Multi-pass membrane protein</topology>
    </subcellularLocation>
</comment>
<dbReference type="GO" id="GO:0016020">
    <property type="term" value="C:membrane"/>
    <property type="evidence" value="ECO:0007669"/>
    <property type="project" value="TreeGrafter"/>
</dbReference>
<dbReference type="EMBL" id="KL197717">
    <property type="protein sequence ID" value="KDQ58493.1"/>
    <property type="molecule type" value="Genomic_DNA"/>
</dbReference>
<keyword evidence="3" id="KW-0813">Transport</keyword>
<feature type="compositionally biased region" description="Low complexity" evidence="7">
    <location>
        <begin position="230"/>
        <end position="246"/>
    </location>
</feature>
<feature type="region of interest" description="Disordered" evidence="7">
    <location>
        <begin position="160"/>
        <end position="246"/>
    </location>
</feature>
<protein>
    <submittedName>
        <fullName evidence="9">Uncharacterized protein</fullName>
    </submittedName>
</protein>
<evidence type="ECO:0000256" key="2">
    <source>
        <dbReference type="ARBA" id="ARBA00008335"/>
    </source>
</evidence>
<evidence type="ECO:0000256" key="7">
    <source>
        <dbReference type="SAM" id="MobiDB-lite"/>
    </source>
</evidence>
<feature type="transmembrane region" description="Helical" evidence="8">
    <location>
        <begin position="483"/>
        <end position="503"/>
    </location>
</feature>
<keyword evidence="10" id="KW-1185">Reference proteome</keyword>
<dbReference type="AlphaFoldDB" id="A0A067PUK2"/>
<accession>A0A067PUK2</accession>
<organism evidence="9 10">
    <name type="scientific">Jaapia argillacea MUCL 33604</name>
    <dbReference type="NCBI Taxonomy" id="933084"/>
    <lineage>
        <taxon>Eukaryota</taxon>
        <taxon>Fungi</taxon>
        <taxon>Dikarya</taxon>
        <taxon>Basidiomycota</taxon>
        <taxon>Agaricomycotina</taxon>
        <taxon>Agaricomycetes</taxon>
        <taxon>Agaricomycetidae</taxon>
        <taxon>Jaapiales</taxon>
        <taxon>Jaapiaceae</taxon>
        <taxon>Jaapia</taxon>
    </lineage>
</organism>
<evidence type="ECO:0000313" key="10">
    <source>
        <dbReference type="Proteomes" id="UP000027265"/>
    </source>
</evidence>
<keyword evidence="6 8" id="KW-0472">Membrane</keyword>
<evidence type="ECO:0000256" key="6">
    <source>
        <dbReference type="ARBA" id="ARBA00023136"/>
    </source>
</evidence>